<dbReference type="Proteomes" id="UP000460718">
    <property type="component" value="Unassembled WGS sequence"/>
</dbReference>
<evidence type="ECO:0000313" key="2">
    <source>
        <dbReference type="EMBL" id="KAE9089860.1"/>
    </source>
</evidence>
<comment type="caution">
    <text evidence="1">The sequence shown here is derived from an EMBL/GenBank/DDBJ whole genome shotgun (WGS) entry which is preliminary data.</text>
</comment>
<name>A0A6A3JI62_9STRA</name>
<dbReference type="EMBL" id="QXGC01001415">
    <property type="protein sequence ID" value="KAE9203452.1"/>
    <property type="molecule type" value="Genomic_DNA"/>
</dbReference>
<evidence type="ECO:0000313" key="1">
    <source>
        <dbReference type="EMBL" id="KAE8991283.1"/>
    </source>
</evidence>
<dbReference type="EMBL" id="QXGD01001528">
    <property type="protein sequence ID" value="KAE9204229.1"/>
    <property type="molecule type" value="Genomic_DNA"/>
</dbReference>
<dbReference type="AlphaFoldDB" id="A0A6A3JI62"/>
<dbReference type="EMBL" id="QXFX01001462">
    <property type="protein sequence ID" value="KAE9089860.1"/>
    <property type="molecule type" value="Genomic_DNA"/>
</dbReference>
<sequence length="130" mass="14437">MNDNELLNAVFRFKHQAPSDRQDEALCVSLAKRFAAFVADLEVMEAAELRCGRVEPLADDRVVPASSFAGHEIEMLRRVAQRLTASGGRSSARGDVWVDPWLPEYGTVDRMCELINVMVQQVCSGEVAEL</sequence>
<evidence type="ECO:0000313" key="6">
    <source>
        <dbReference type="Proteomes" id="UP000460718"/>
    </source>
</evidence>
<evidence type="ECO:0000313" key="5">
    <source>
        <dbReference type="Proteomes" id="UP000440367"/>
    </source>
</evidence>
<evidence type="ECO:0000313" key="7">
    <source>
        <dbReference type="Proteomes" id="UP000476176"/>
    </source>
</evidence>
<reference evidence="6 7" key="1">
    <citation type="submission" date="2018-09" db="EMBL/GenBank/DDBJ databases">
        <title>Genomic investigation of the strawberry pathogen Phytophthora fragariae indicates pathogenicity is determined by transcriptional variation in three key races.</title>
        <authorList>
            <person name="Adams T.M."/>
            <person name="Armitage A.D."/>
            <person name="Sobczyk M.K."/>
            <person name="Bates H.J."/>
            <person name="Dunwell J.M."/>
            <person name="Nellist C.F."/>
            <person name="Harrison R.J."/>
        </authorList>
    </citation>
    <scope>NUCLEOTIDE SEQUENCE [LARGE SCALE GENOMIC DNA]</scope>
    <source>
        <strain evidence="4 5">BC-1</strain>
        <strain evidence="3 7">BC-23</strain>
        <strain evidence="2 8">ONT-3</strain>
        <strain evidence="1 6">SCRP245</strain>
    </source>
</reference>
<evidence type="ECO:0000313" key="4">
    <source>
        <dbReference type="EMBL" id="KAE9204229.1"/>
    </source>
</evidence>
<evidence type="ECO:0000313" key="3">
    <source>
        <dbReference type="EMBL" id="KAE9203452.1"/>
    </source>
</evidence>
<organism evidence="1 6">
    <name type="scientific">Phytophthora fragariae</name>
    <dbReference type="NCBI Taxonomy" id="53985"/>
    <lineage>
        <taxon>Eukaryota</taxon>
        <taxon>Sar</taxon>
        <taxon>Stramenopiles</taxon>
        <taxon>Oomycota</taxon>
        <taxon>Peronosporomycetes</taxon>
        <taxon>Peronosporales</taxon>
        <taxon>Peronosporaceae</taxon>
        <taxon>Phytophthora</taxon>
    </lineage>
</organism>
<dbReference type="EMBL" id="QXFW01001406">
    <property type="protein sequence ID" value="KAE8991283.1"/>
    <property type="molecule type" value="Genomic_DNA"/>
</dbReference>
<gene>
    <name evidence="4" type="ORF">PF002_g20694</name>
    <name evidence="3" type="ORF">PF004_g18129</name>
    <name evidence="2" type="ORF">PF010_g18817</name>
    <name evidence="1" type="ORF">PF011_g18001</name>
</gene>
<dbReference type="Proteomes" id="UP000440367">
    <property type="component" value="Unassembled WGS sequence"/>
</dbReference>
<dbReference type="Proteomes" id="UP000488956">
    <property type="component" value="Unassembled WGS sequence"/>
</dbReference>
<accession>A0A6A3JI62</accession>
<protein>
    <submittedName>
        <fullName evidence="1">Uncharacterized protein</fullName>
    </submittedName>
</protein>
<dbReference type="Proteomes" id="UP000476176">
    <property type="component" value="Unassembled WGS sequence"/>
</dbReference>
<evidence type="ECO:0000313" key="8">
    <source>
        <dbReference type="Proteomes" id="UP000488956"/>
    </source>
</evidence>
<proteinExistence type="predicted"/>